<keyword evidence="1 2" id="KW-0238">DNA-binding</keyword>
<dbReference type="EMBL" id="FXTI01000001">
    <property type="protein sequence ID" value="SMO34182.1"/>
    <property type="molecule type" value="Genomic_DNA"/>
</dbReference>
<keyword evidence="5" id="KW-1185">Reference proteome</keyword>
<dbReference type="PROSITE" id="PS01081">
    <property type="entry name" value="HTH_TETR_1"/>
    <property type="match status" value="1"/>
</dbReference>
<evidence type="ECO:0000256" key="1">
    <source>
        <dbReference type="ARBA" id="ARBA00023125"/>
    </source>
</evidence>
<evidence type="ECO:0000259" key="3">
    <source>
        <dbReference type="PROSITE" id="PS50977"/>
    </source>
</evidence>
<sequence length="202" mass="23281">MSLREQKKQRTRKAILDTARHMFFQHGYTHTTMVAIAQKSEVGVGTIYNYFPSKSDLLLNLLADALSVSEIDVTPYCEHDSPVQCLMDWILDIGSFIQDYPKSFWQEVMQAIVGNVDENYTLRSGLFQLDFGFIDQTAILISKLQSQNKWNHSFSAQEAAMTLYSISMVQLMFFIYNEEMSFEEFKASLNRQITFVFASKTS</sequence>
<dbReference type="GO" id="GO:0000976">
    <property type="term" value="F:transcription cis-regulatory region binding"/>
    <property type="evidence" value="ECO:0007669"/>
    <property type="project" value="TreeGrafter"/>
</dbReference>
<protein>
    <submittedName>
        <fullName evidence="4">Transcriptional regulator, TetR family</fullName>
    </submittedName>
</protein>
<accession>A0A521AHA5</accession>
<evidence type="ECO:0000313" key="5">
    <source>
        <dbReference type="Proteomes" id="UP000315636"/>
    </source>
</evidence>
<evidence type="ECO:0000256" key="2">
    <source>
        <dbReference type="PROSITE-ProRule" id="PRU00335"/>
    </source>
</evidence>
<dbReference type="PANTHER" id="PTHR30055">
    <property type="entry name" value="HTH-TYPE TRANSCRIPTIONAL REGULATOR RUTR"/>
    <property type="match status" value="1"/>
</dbReference>
<gene>
    <name evidence="4" type="ORF">SAMN06264849_101138</name>
</gene>
<feature type="DNA-binding region" description="H-T-H motif" evidence="2">
    <location>
        <begin position="32"/>
        <end position="51"/>
    </location>
</feature>
<dbReference type="InterPro" id="IPR001647">
    <property type="entry name" value="HTH_TetR"/>
</dbReference>
<dbReference type="PRINTS" id="PR00455">
    <property type="entry name" value="HTHTETR"/>
</dbReference>
<organism evidence="4 5">
    <name type="scientific">Melghirimyces algeriensis</name>
    <dbReference type="NCBI Taxonomy" id="910412"/>
    <lineage>
        <taxon>Bacteria</taxon>
        <taxon>Bacillati</taxon>
        <taxon>Bacillota</taxon>
        <taxon>Bacilli</taxon>
        <taxon>Bacillales</taxon>
        <taxon>Thermoactinomycetaceae</taxon>
        <taxon>Melghirimyces</taxon>
    </lineage>
</organism>
<dbReference type="GO" id="GO:0003700">
    <property type="term" value="F:DNA-binding transcription factor activity"/>
    <property type="evidence" value="ECO:0007669"/>
    <property type="project" value="TreeGrafter"/>
</dbReference>
<dbReference type="PANTHER" id="PTHR30055:SF212">
    <property type="entry name" value="TETR-FAMILY FAMILY TRANSCRIPTIONAL REGULATOR"/>
    <property type="match status" value="1"/>
</dbReference>
<dbReference type="Pfam" id="PF00440">
    <property type="entry name" value="TetR_N"/>
    <property type="match status" value="1"/>
</dbReference>
<reference evidence="4 5" key="1">
    <citation type="submission" date="2017-05" db="EMBL/GenBank/DDBJ databases">
        <authorList>
            <person name="Varghese N."/>
            <person name="Submissions S."/>
        </authorList>
    </citation>
    <scope>NUCLEOTIDE SEQUENCE [LARGE SCALE GENOMIC DNA]</scope>
    <source>
        <strain evidence="4 5">DSM 45474</strain>
    </source>
</reference>
<evidence type="ECO:0000313" key="4">
    <source>
        <dbReference type="EMBL" id="SMO34182.1"/>
    </source>
</evidence>
<dbReference type="RefSeq" id="WP_185955950.1">
    <property type="nucleotide sequence ID" value="NZ_FXTI01000001.1"/>
</dbReference>
<name>A0A521AHA5_9BACL</name>
<dbReference type="SUPFAM" id="SSF46689">
    <property type="entry name" value="Homeodomain-like"/>
    <property type="match status" value="1"/>
</dbReference>
<feature type="domain" description="HTH tetR-type" evidence="3">
    <location>
        <begin position="9"/>
        <end position="69"/>
    </location>
</feature>
<dbReference type="InterPro" id="IPR050109">
    <property type="entry name" value="HTH-type_TetR-like_transc_reg"/>
</dbReference>
<dbReference type="Proteomes" id="UP000315636">
    <property type="component" value="Unassembled WGS sequence"/>
</dbReference>
<dbReference type="Gene3D" id="1.10.357.10">
    <property type="entry name" value="Tetracycline Repressor, domain 2"/>
    <property type="match status" value="1"/>
</dbReference>
<dbReference type="InterPro" id="IPR023772">
    <property type="entry name" value="DNA-bd_HTH_TetR-type_CS"/>
</dbReference>
<proteinExistence type="predicted"/>
<dbReference type="AlphaFoldDB" id="A0A521AHA5"/>
<dbReference type="PROSITE" id="PS50977">
    <property type="entry name" value="HTH_TETR_2"/>
    <property type="match status" value="1"/>
</dbReference>
<dbReference type="InterPro" id="IPR009057">
    <property type="entry name" value="Homeodomain-like_sf"/>
</dbReference>